<feature type="region of interest" description="Disordered" evidence="1">
    <location>
        <begin position="1"/>
        <end position="538"/>
    </location>
</feature>
<feature type="compositionally biased region" description="Low complexity" evidence="1">
    <location>
        <begin position="1665"/>
        <end position="1677"/>
    </location>
</feature>
<gene>
    <name evidence="3" type="ORF">BN980_GECA01s05906g</name>
</gene>
<feature type="compositionally biased region" description="Low complexity" evidence="1">
    <location>
        <begin position="486"/>
        <end position="497"/>
    </location>
</feature>
<feature type="compositionally biased region" description="Basic and acidic residues" evidence="1">
    <location>
        <begin position="1"/>
        <end position="38"/>
    </location>
</feature>
<dbReference type="SMART" id="SM00717">
    <property type="entry name" value="SANT"/>
    <property type="match status" value="2"/>
</dbReference>
<feature type="compositionally biased region" description="Polar residues" evidence="1">
    <location>
        <begin position="1230"/>
        <end position="1241"/>
    </location>
</feature>
<dbReference type="OrthoDB" id="10258692at2759"/>
<dbReference type="InterPro" id="IPR051571">
    <property type="entry name" value="N-CoR_corepressor"/>
</dbReference>
<feature type="compositionally biased region" description="Basic and acidic residues" evidence="1">
    <location>
        <begin position="520"/>
        <end position="530"/>
    </location>
</feature>
<feature type="compositionally biased region" description="Basic and acidic residues" evidence="1">
    <location>
        <begin position="359"/>
        <end position="383"/>
    </location>
</feature>
<dbReference type="InterPro" id="IPR009057">
    <property type="entry name" value="Homeodomain-like_sf"/>
</dbReference>
<feature type="region of interest" description="Disordered" evidence="1">
    <location>
        <begin position="1062"/>
        <end position="1112"/>
    </location>
</feature>
<dbReference type="InterPro" id="IPR017884">
    <property type="entry name" value="SANT_dom"/>
</dbReference>
<feature type="compositionally biased region" description="Basic and acidic residues" evidence="1">
    <location>
        <begin position="316"/>
        <end position="325"/>
    </location>
</feature>
<evidence type="ECO:0000259" key="2">
    <source>
        <dbReference type="PROSITE" id="PS51293"/>
    </source>
</evidence>
<name>A0A0J9YHK7_GEOCN</name>
<reference evidence="3" key="1">
    <citation type="submission" date="2014-03" db="EMBL/GenBank/DDBJ databases">
        <authorList>
            <person name="Casaregola S."/>
        </authorList>
    </citation>
    <scope>NUCLEOTIDE SEQUENCE [LARGE SCALE GENOMIC DNA]</scope>
    <source>
        <strain evidence="3">CLIB 918</strain>
    </source>
</reference>
<feature type="compositionally biased region" description="Polar residues" evidence="1">
    <location>
        <begin position="412"/>
        <end position="427"/>
    </location>
</feature>
<feature type="compositionally biased region" description="Low complexity" evidence="1">
    <location>
        <begin position="1383"/>
        <end position="1396"/>
    </location>
</feature>
<evidence type="ECO:0000256" key="1">
    <source>
        <dbReference type="SAM" id="MobiDB-lite"/>
    </source>
</evidence>
<dbReference type="Gene3D" id="1.20.58.1880">
    <property type="match status" value="1"/>
</dbReference>
<dbReference type="InterPro" id="IPR001005">
    <property type="entry name" value="SANT/Myb"/>
</dbReference>
<feature type="region of interest" description="Disordered" evidence="1">
    <location>
        <begin position="1625"/>
        <end position="1677"/>
    </location>
</feature>
<feature type="domain" description="SANT" evidence="2">
    <location>
        <begin position="862"/>
        <end position="914"/>
    </location>
</feature>
<accession>A0A0J9YHK7</accession>
<dbReference type="EMBL" id="CCBN010000001">
    <property type="protein sequence ID" value="CDO51417.1"/>
    <property type="molecule type" value="Genomic_DNA"/>
</dbReference>
<protein>
    <submittedName>
        <fullName evidence="3">Similar to Saccharomyces cerevisiae YCR033W SNT1 Subunit of the Set3C deacetylase complex that interacts directly with the Set3C subunit, Sif2p</fullName>
    </submittedName>
</protein>
<dbReference type="CDD" id="cd00167">
    <property type="entry name" value="SANT"/>
    <property type="match status" value="1"/>
</dbReference>
<comment type="caution">
    <text evidence="3">The sequence shown here is derived from an EMBL/GenBank/DDBJ whole genome shotgun (WGS) entry which is preliminary data.</text>
</comment>
<feature type="compositionally biased region" description="Basic and acidic residues" evidence="1">
    <location>
        <begin position="230"/>
        <end position="269"/>
    </location>
</feature>
<dbReference type="PROSITE" id="PS51293">
    <property type="entry name" value="SANT"/>
    <property type="match status" value="1"/>
</dbReference>
<feature type="compositionally biased region" description="Polar residues" evidence="1">
    <location>
        <begin position="1296"/>
        <end position="1317"/>
    </location>
</feature>
<dbReference type="Gene3D" id="1.10.10.60">
    <property type="entry name" value="Homeodomain-like"/>
    <property type="match status" value="1"/>
</dbReference>
<dbReference type="GO" id="GO:0034967">
    <property type="term" value="C:Set3 complex"/>
    <property type="evidence" value="ECO:0007669"/>
    <property type="project" value="TreeGrafter"/>
</dbReference>
<dbReference type="PANTHER" id="PTHR13992">
    <property type="entry name" value="NUCLEAR RECEPTOR CO-REPRESSOR RELATED NCOR"/>
    <property type="match status" value="1"/>
</dbReference>
<feature type="region of interest" description="Disordered" evidence="1">
    <location>
        <begin position="1553"/>
        <end position="1585"/>
    </location>
</feature>
<sequence length="1677" mass="183416">MGNRPDDKRFREPPYRRDRRQDEYRGPRRWRWYDERWPDPGYRPRRYRDEGSSISSSSSGLGPAGPANEPLYPPYGGPSTATSASGKRESRDIRDRDIRDSRDARDIRDNRDIRDIRDTRDTRDIRDTRDSRDIRDTRDARDTRDTRDTRDARDTRDTRDGRDGRDGSYRHDLYWDRDKSEPGSGSGSGSYRNISGSSAGGAGTGKTDSYYGRDREKQLDNGSSNSWQEFYHREREKSDSHYYRDRERDREREKVDGRSEIPYYRDKPDLGGSSGGRAEVPPYYRDPRDKADGLYYARDRDKSLPSSAGAWPDKPYYARERDKSDPFASASVRGDASTHYKTRNISSKSDGISTISSGDRGEPPYYREREKPEAYYRDRDNKPDYGSSSTNAGSISYSNKRTSELPFDEVRSSSTRHTVESQQQSRRPVSDDYGKRSRQASVAEINERRTIPSADESIKNKSIAVASTLRKTSVSSGVPEPRSRESSYSSIRSDSSSVKIKPREPVSTTTTTELAAVASKPKDTVSEPKEPVTTQIKEPAATVEELTTIATPEKEINIITVKVDESTNTPHSDAKLKEPTSELKVVSTPSVIEPLAKTEMKEVKEQLIEVKAPVLKLEPSTKDLIVESKSTEIKTEAPVDTDIPMPDAPPVKKEQKPVFPLNRLESAFHDVESLSKTELHRHMKYFSKTPIKSFNEYPFYQQNINVNNETVYPRLVAALSEYRKTIAQSAKVDQKRFNTLKAAWLSYCHVVEAKEQQQLQKHSASATNLSALASQDPVSPSSRSTRHRKNHGDSVRSEAEFLEILADLERQSARDPSLRAKLTSATIPPMIYDPVERDEIRYQDTNNAVLDKAIPYQRLFTDGIDDFTKEEHESFCDAYLAAPKQFGKIAQRMGGLRTFNDCVMHYYRTKKQVDYKAMLAANIRAKRSSKKSKRKLVKRVSSEEEDQLSNAFISDVAASVPPSVKEEDVLPEVTPVAVPASFTPPATEEPAAKWTVMETTLFQQLIMSYGTDFTKIAAALKQKRSVAAVREYFERVGSERGWIKLAASVDDKIRRGLPVALPPKHVQNHVSHQQPQLDTSSNKRKRAPEESSAASVVQSQPPRKVSVAAVEKKSKEDGDSVIVKVSMPQGMVAAVAAAAAKQSATEATDVKGKEEVPVAKPELVVAKPKAADASTSVGSVPATVVAPEPIKSVVLEVFESKTPSTPTEPAPALNGSPVADTKLGVKPSPVQASESVVSTPIVSAPEPKPASPISKLNISGKPEPVSIPIAAATSSSELVGSVSSTTAALAGDKSTLLPSSTNEPQQSTKSVETSSLPLASPAHKKPVFSPPISQSDDSTPAMAPLAHTRVASSSISSSSPPVPLGSLYKSGIETRSEPPPPSSSVTPSPTLPTRTALPPLLQSHQYSRPLLPSISAQSPLYAYSHNQGHKVGSSSAAVDAVFNAAIAAGVGGGPGASLIASETGSQQLPPLPKLHQYHSQPQPMMTPLPPLTVGTAKTVPSINQMQSPAPVLTSAPVSVPTPTGVLEADESMAAAAAALGSLANVSFVRPRQAPQYAPTQQPYSRNLQSSQPPMQQQPPLQQQYHQPTPLSELLKFSLVSDQATSSTLNPLGGIHGGSGSIGASGSITGGISGDNAQVSGTQASTGFDPTHLGLTRESSERFQARSHQQQQQSHQRR</sequence>
<feature type="compositionally biased region" description="Low complexity" evidence="1">
    <location>
        <begin position="763"/>
        <end position="774"/>
    </location>
</feature>
<feature type="compositionally biased region" description="Polar residues" evidence="1">
    <location>
        <begin position="1634"/>
        <end position="1647"/>
    </location>
</feature>
<feature type="region of interest" description="Disordered" evidence="1">
    <location>
        <begin position="1201"/>
        <end position="1264"/>
    </location>
</feature>
<dbReference type="Proteomes" id="UP000242525">
    <property type="component" value="Unassembled WGS sequence"/>
</dbReference>
<evidence type="ECO:0000313" key="3">
    <source>
        <dbReference type="EMBL" id="CDO51417.1"/>
    </source>
</evidence>
<dbReference type="STRING" id="1173061.A0A0J9YHK7"/>
<feature type="compositionally biased region" description="Polar residues" evidence="1">
    <location>
        <begin position="1068"/>
        <end position="1080"/>
    </location>
</feature>
<keyword evidence="4" id="KW-1185">Reference proteome</keyword>
<feature type="compositionally biased region" description="Polar residues" evidence="1">
    <location>
        <begin position="386"/>
        <end position="400"/>
    </location>
</feature>
<organism evidence="3 4">
    <name type="scientific">Geotrichum candidum</name>
    <name type="common">Oospora lactis</name>
    <name type="synonym">Dipodascus geotrichum</name>
    <dbReference type="NCBI Taxonomy" id="1173061"/>
    <lineage>
        <taxon>Eukaryota</taxon>
        <taxon>Fungi</taxon>
        <taxon>Dikarya</taxon>
        <taxon>Ascomycota</taxon>
        <taxon>Saccharomycotina</taxon>
        <taxon>Dipodascomycetes</taxon>
        <taxon>Dipodascales</taxon>
        <taxon>Dipodascaceae</taxon>
        <taxon>Geotrichum</taxon>
    </lineage>
</organism>
<proteinExistence type="predicted"/>
<feature type="compositionally biased region" description="Basic and acidic residues" evidence="1">
    <location>
        <begin position="86"/>
        <end position="181"/>
    </location>
</feature>
<feature type="region of interest" description="Disordered" evidence="1">
    <location>
        <begin position="759"/>
        <end position="795"/>
    </location>
</feature>
<feature type="compositionally biased region" description="Basic and acidic residues" evidence="1">
    <location>
        <begin position="285"/>
        <end position="303"/>
    </location>
</feature>
<evidence type="ECO:0000313" key="4">
    <source>
        <dbReference type="Proteomes" id="UP000242525"/>
    </source>
</evidence>
<feature type="region of interest" description="Disordered" evidence="1">
    <location>
        <begin position="1292"/>
        <end position="1396"/>
    </location>
</feature>
<feature type="compositionally biased region" description="Polar residues" evidence="1">
    <location>
        <begin position="1092"/>
        <end position="1101"/>
    </location>
</feature>
<feature type="compositionally biased region" description="Low complexity" evidence="1">
    <location>
        <begin position="345"/>
        <end position="358"/>
    </location>
</feature>
<dbReference type="SUPFAM" id="SSF46689">
    <property type="entry name" value="Homeodomain-like"/>
    <property type="match status" value="2"/>
</dbReference>
<dbReference type="GO" id="GO:0006357">
    <property type="term" value="P:regulation of transcription by RNA polymerase II"/>
    <property type="evidence" value="ECO:0007669"/>
    <property type="project" value="TreeGrafter"/>
</dbReference>
<dbReference type="PANTHER" id="PTHR13992:SF39">
    <property type="entry name" value="SMRTER, ISOFORM G"/>
    <property type="match status" value="1"/>
</dbReference>